<dbReference type="InterPro" id="IPR002201">
    <property type="entry name" value="Glyco_trans_9"/>
</dbReference>
<protein>
    <recommendedName>
        <fullName evidence="4">Glycosyltransferase family 9 protein</fullName>
    </recommendedName>
</protein>
<dbReference type="EMBL" id="BART01028386">
    <property type="protein sequence ID" value="GAG90288.1"/>
    <property type="molecule type" value="Genomic_DNA"/>
</dbReference>
<dbReference type="CDD" id="cd03789">
    <property type="entry name" value="GT9_LPS_heptosyltransferase"/>
    <property type="match status" value="1"/>
</dbReference>
<evidence type="ECO:0000256" key="2">
    <source>
        <dbReference type="ARBA" id="ARBA00022679"/>
    </source>
</evidence>
<evidence type="ECO:0008006" key="4">
    <source>
        <dbReference type="Google" id="ProtNLM"/>
    </source>
</evidence>
<dbReference type="GO" id="GO:0008713">
    <property type="term" value="F:ADP-heptose-lipopolysaccharide heptosyltransferase activity"/>
    <property type="evidence" value="ECO:0007669"/>
    <property type="project" value="TreeGrafter"/>
</dbReference>
<accession>X1C1G0</accession>
<sequence length="190" mass="21645">PLGIDTQEIPVYPEIEISAKHVSNKITKIVELNKKIVIHIGAKKRYRDWGIENFSSLIKLLSQDNYNIFLIGKGEEEEKRGKYLRDLYNIHDFTGKLSIKEILFMIAHSDVYFGADSGPLHLASLTNTPIVALYGPNIPEISGPYRKENVTIIQLDLDCIPCPQKSCKYDEVKCMTNIEVSEVYQAIKKF</sequence>
<dbReference type="GO" id="GO:0009244">
    <property type="term" value="P:lipopolysaccharide core region biosynthetic process"/>
    <property type="evidence" value="ECO:0007669"/>
    <property type="project" value="TreeGrafter"/>
</dbReference>
<reference evidence="3" key="1">
    <citation type="journal article" date="2014" name="Front. Microbiol.">
        <title>High frequency of phylogenetically diverse reductive dehalogenase-homologous genes in deep subseafloor sedimentary metagenomes.</title>
        <authorList>
            <person name="Kawai M."/>
            <person name="Futagami T."/>
            <person name="Toyoda A."/>
            <person name="Takaki Y."/>
            <person name="Nishi S."/>
            <person name="Hori S."/>
            <person name="Arai W."/>
            <person name="Tsubouchi T."/>
            <person name="Morono Y."/>
            <person name="Uchiyama I."/>
            <person name="Ito T."/>
            <person name="Fujiyama A."/>
            <person name="Inagaki F."/>
            <person name="Takami H."/>
        </authorList>
    </citation>
    <scope>NUCLEOTIDE SEQUENCE</scope>
    <source>
        <strain evidence="3">Expedition CK06-06</strain>
    </source>
</reference>
<dbReference type="GO" id="GO:0005829">
    <property type="term" value="C:cytosol"/>
    <property type="evidence" value="ECO:0007669"/>
    <property type="project" value="TreeGrafter"/>
</dbReference>
<dbReference type="Pfam" id="PF01075">
    <property type="entry name" value="Glyco_transf_9"/>
    <property type="match status" value="1"/>
</dbReference>
<feature type="non-terminal residue" evidence="3">
    <location>
        <position position="1"/>
    </location>
</feature>
<comment type="caution">
    <text evidence="3">The sequence shown here is derived from an EMBL/GenBank/DDBJ whole genome shotgun (WGS) entry which is preliminary data.</text>
</comment>
<dbReference type="AlphaFoldDB" id="X1C1G0"/>
<keyword evidence="1" id="KW-0328">Glycosyltransferase</keyword>
<dbReference type="PANTHER" id="PTHR30160">
    <property type="entry name" value="TETRAACYLDISACCHARIDE 4'-KINASE-RELATED"/>
    <property type="match status" value="1"/>
</dbReference>
<name>X1C1G0_9ZZZZ</name>
<dbReference type="InterPro" id="IPR051199">
    <property type="entry name" value="LPS_LOS_Heptosyltrfase"/>
</dbReference>
<organism evidence="3">
    <name type="scientific">marine sediment metagenome</name>
    <dbReference type="NCBI Taxonomy" id="412755"/>
    <lineage>
        <taxon>unclassified sequences</taxon>
        <taxon>metagenomes</taxon>
        <taxon>ecological metagenomes</taxon>
    </lineage>
</organism>
<evidence type="ECO:0000256" key="1">
    <source>
        <dbReference type="ARBA" id="ARBA00022676"/>
    </source>
</evidence>
<proteinExistence type="predicted"/>
<keyword evidence="2" id="KW-0808">Transferase</keyword>
<gene>
    <name evidence="3" type="ORF">S01H4_50071</name>
</gene>
<evidence type="ECO:0000313" key="3">
    <source>
        <dbReference type="EMBL" id="GAG90288.1"/>
    </source>
</evidence>
<dbReference type="Gene3D" id="3.40.50.2000">
    <property type="entry name" value="Glycogen Phosphorylase B"/>
    <property type="match status" value="1"/>
</dbReference>
<dbReference type="SUPFAM" id="SSF53756">
    <property type="entry name" value="UDP-Glycosyltransferase/glycogen phosphorylase"/>
    <property type="match status" value="1"/>
</dbReference>